<keyword evidence="11" id="KW-0966">Cell projection</keyword>
<accession>A0ABN3N8Y2</accession>
<evidence type="ECO:0000256" key="3">
    <source>
        <dbReference type="ARBA" id="ARBA00021717"/>
    </source>
</evidence>
<evidence type="ECO:0000256" key="7">
    <source>
        <dbReference type="ARBA" id="ARBA00023136"/>
    </source>
</evidence>
<feature type="transmembrane region" description="Helical" evidence="10">
    <location>
        <begin position="213"/>
        <end position="233"/>
    </location>
</feature>
<feature type="transmembrane region" description="Helical" evidence="10">
    <location>
        <begin position="116"/>
        <end position="136"/>
    </location>
</feature>
<dbReference type="Pfam" id="PF01311">
    <property type="entry name" value="Bac_export_1"/>
    <property type="match status" value="1"/>
</dbReference>
<dbReference type="EMBL" id="BAAARY010000003">
    <property type="protein sequence ID" value="GAA2516063.1"/>
    <property type="molecule type" value="Genomic_DNA"/>
</dbReference>
<dbReference type="PRINTS" id="PR00953">
    <property type="entry name" value="TYPE3IMRPROT"/>
</dbReference>
<evidence type="ECO:0000256" key="8">
    <source>
        <dbReference type="ARBA" id="ARBA00023143"/>
    </source>
</evidence>
<sequence>MALDFSTATLLALLLGTMRASAWLVISPPFNTRIIPAPVKALLALALALPMTPTLAKNVPAAEVDAILVSSAEQVVVGAALGFITALFFAAVQAAGDMIDLFGGFSLAFAFDPLSQTSTSVFGRFYNLIAVTLLFASDGHQMVLRGFLNSYKTLPLTGTLSLDKLGRLLSEGIGEMFMSAVQIAGPLIAVLFLADVALGLLNRVAPALNAFGLGFPAKIFLTLSLAGTAIAVLPRALDGLIETATKAVVGIAGG</sequence>
<keyword evidence="7 10" id="KW-0472">Membrane</keyword>
<evidence type="ECO:0000256" key="4">
    <source>
        <dbReference type="ARBA" id="ARBA00022475"/>
    </source>
</evidence>
<comment type="similarity">
    <text evidence="2 10">Belongs to the FliR/MopE/SpaR family.</text>
</comment>
<comment type="subcellular location">
    <subcellularLocation>
        <location evidence="10">Cell membrane</location>
        <topology evidence="10">Multi-pass membrane protein</topology>
    </subcellularLocation>
    <subcellularLocation>
        <location evidence="10">Bacterial flagellum basal body</location>
    </subcellularLocation>
</comment>
<dbReference type="PANTHER" id="PTHR30065">
    <property type="entry name" value="FLAGELLAR BIOSYNTHETIC PROTEIN FLIR"/>
    <property type="match status" value="1"/>
</dbReference>
<comment type="caution">
    <text evidence="11">The sequence shown here is derived from an EMBL/GenBank/DDBJ whole genome shotgun (WGS) entry which is preliminary data.</text>
</comment>
<keyword evidence="4 10" id="KW-1003">Cell membrane</keyword>
<evidence type="ECO:0000256" key="1">
    <source>
        <dbReference type="ARBA" id="ARBA00002578"/>
    </source>
</evidence>
<keyword evidence="8 10" id="KW-0975">Bacterial flagellum</keyword>
<comment type="function">
    <text evidence="1 10">Role in flagellar biosynthesis.</text>
</comment>
<feature type="transmembrane region" description="Helical" evidence="10">
    <location>
        <begin position="34"/>
        <end position="55"/>
    </location>
</feature>
<evidence type="ECO:0000256" key="10">
    <source>
        <dbReference type="RuleBase" id="RU362071"/>
    </source>
</evidence>
<evidence type="ECO:0000256" key="5">
    <source>
        <dbReference type="ARBA" id="ARBA00022692"/>
    </source>
</evidence>
<evidence type="ECO:0000313" key="12">
    <source>
        <dbReference type="Proteomes" id="UP001499978"/>
    </source>
</evidence>
<keyword evidence="11" id="KW-0282">Flagellum</keyword>
<gene>
    <name evidence="11" type="primary">fliR</name>
    <name evidence="11" type="ORF">GCM10010201_10790</name>
</gene>
<proteinExistence type="inferred from homology"/>
<organism evidence="11 12">
    <name type="scientific">Pilimelia columellifera subsp. columellifera</name>
    <dbReference type="NCBI Taxonomy" id="706583"/>
    <lineage>
        <taxon>Bacteria</taxon>
        <taxon>Bacillati</taxon>
        <taxon>Actinomycetota</taxon>
        <taxon>Actinomycetes</taxon>
        <taxon>Micromonosporales</taxon>
        <taxon>Micromonosporaceae</taxon>
        <taxon>Pilimelia</taxon>
    </lineage>
</organism>
<feature type="transmembrane region" description="Helical" evidence="10">
    <location>
        <begin position="177"/>
        <end position="201"/>
    </location>
</feature>
<dbReference type="InterPro" id="IPR006303">
    <property type="entry name" value="FliR"/>
</dbReference>
<dbReference type="RefSeq" id="WP_344169169.1">
    <property type="nucleotide sequence ID" value="NZ_BAAARY010000003.1"/>
</dbReference>
<feature type="transmembrane region" description="Helical" evidence="10">
    <location>
        <begin position="75"/>
        <end position="96"/>
    </location>
</feature>
<dbReference type="Proteomes" id="UP001499978">
    <property type="component" value="Unassembled WGS sequence"/>
</dbReference>
<keyword evidence="6 10" id="KW-1133">Transmembrane helix</keyword>
<keyword evidence="5 10" id="KW-0812">Transmembrane</keyword>
<name>A0ABN3N8Y2_9ACTN</name>
<evidence type="ECO:0000256" key="9">
    <source>
        <dbReference type="NCBIfam" id="TIGR01400"/>
    </source>
</evidence>
<reference evidence="11 12" key="1">
    <citation type="journal article" date="2019" name="Int. J. Syst. Evol. Microbiol.">
        <title>The Global Catalogue of Microorganisms (GCM) 10K type strain sequencing project: providing services to taxonomists for standard genome sequencing and annotation.</title>
        <authorList>
            <consortium name="The Broad Institute Genomics Platform"/>
            <consortium name="The Broad Institute Genome Sequencing Center for Infectious Disease"/>
            <person name="Wu L."/>
            <person name="Ma J."/>
        </authorList>
    </citation>
    <scope>NUCLEOTIDE SEQUENCE [LARGE SCALE GENOMIC DNA]</scope>
    <source>
        <strain evidence="11 12">JCM 3367</strain>
    </source>
</reference>
<protein>
    <recommendedName>
        <fullName evidence="3 9">Flagellar biosynthetic protein FliR</fullName>
    </recommendedName>
</protein>
<evidence type="ECO:0000256" key="6">
    <source>
        <dbReference type="ARBA" id="ARBA00022989"/>
    </source>
</evidence>
<evidence type="ECO:0000313" key="11">
    <source>
        <dbReference type="EMBL" id="GAA2516063.1"/>
    </source>
</evidence>
<keyword evidence="11" id="KW-0969">Cilium</keyword>
<dbReference type="NCBIfam" id="TIGR01400">
    <property type="entry name" value="fliR"/>
    <property type="match status" value="1"/>
</dbReference>
<dbReference type="PANTHER" id="PTHR30065:SF1">
    <property type="entry name" value="SURFACE PRESENTATION OF ANTIGENS PROTEIN SPAR"/>
    <property type="match status" value="1"/>
</dbReference>
<keyword evidence="12" id="KW-1185">Reference proteome</keyword>
<dbReference type="InterPro" id="IPR002010">
    <property type="entry name" value="T3SS_IM_R"/>
</dbReference>
<evidence type="ECO:0000256" key="2">
    <source>
        <dbReference type="ARBA" id="ARBA00009772"/>
    </source>
</evidence>